<feature type="region of interest" description="Disordered" evidence="3">
    <location>
        <begin position="1"/>
        <end position="20"/>
    </location>
</feature>
<feature type="region of interest" description="Disordered" evidence="3">
    <location>
        <begin position="158"/>
        <end position="187"/>
    </location>
</feature>
<name>A0AAD9IND8_PROWI</name>
<evidence type="ECO:0000256" key="1">
    <source>
        <dbReference type="ARBA" id="ARBA00022723"/>
    </source>
</evidence>
<dbReference type="AlphaFoldDB" id="A0AAD9IND8"/>
<keyword evidence="1" id="KW-0479">Metal-binding</keyword>
<evidence type="ECO:0000256" key="3">
    <source>
        <dbReference type="SAM" id="MobiDB-lite"/>
    </source>
</evidence>
<dbReference type="SUPFAM" id="SSF57667">
    <property type="entry name" value="beta-beta-alpha zinc fingers"/>
    <property type="match status" value="1"/>
</dbReference>
<evidence type="ECO:0000313" key="5">
    <source>
        <dbReference type="Proteomes" id="UP001255856"/>
    </source>
</evidence>
<keyword evidence="5" id="KW-1185">Reference proteome</keyword>
<dbReference type="PANTHER" id="PTHR13267:SF3">
    <property type="entry name" value="ZINC FINGER PROTEIN 277"/>
    <property type="match status" value="1"/>
</dbReference>
<dbReference type="InterPro" id="IPR036236">
    <property type="entry name" value="Znf_C2H2_sf"/>
</dbReference>
<comment type="caution">
    <text evidence="4">The sequence shown here is derived from an EMBL/GenBank/DDBJ whole genome shotgun (WGS) entry which is preliminary data.</text>
</comment>
<dbReference type="GO" id="GO:0046872">
    <property type="term" value="F:metal ion binding"/>
    <property type="evidence" value="ECO:0007669"/>
    <property type="project" value="UniProtKB-KW"/>
</dbReference>
<reference evidence="4" key="1">
    <citation type="submission" date="2021-01" db="EMBL/GenBank/DDBJ databases">
        <authorList>
            <person name="Eckstrom K.M.E."/>
        </authorList>
    </citation>
    <scope>NUCLEOTIDE SEQUENCE</scope>
    <source>
        <strain evidence="4">UVCC 0001</strain>
    </source>
</reference>
<keyword evidence="2" id="KW-0862">Zinc</keyword>
<feature type="compositionally biased region" description="Basic and acidic residues" evidence="3">
    <location>
        <begin position="1"/>
        <end position="11"/>
    </location>
</feature>
<evidence type="ECO:0000313" key="4">
    <source>
        <dbReference type="EMBL" id="KAK2079612.1"/>
    </source>
</evidence>
<dbReference type="EMBL" id="JASFZW010000002">
    <property type="protein sequence ID" value="KAK2079612.1"/>
    <property type="molecule type" value="Genomic_DNA"/>
</dbReference>
<dbReference type="PANTHER" id="PTHR13267">
    <property type="entry name" value="ZINC FINGER PROTEIN 277"/>
    <property type="match status" value="1"/>
</dbReference>
<dbReference type="Proteomes" id="UP001255856">
    <property type="component" value="Unassembled WGS sequence"/>
</dbReference>
<protein>
    <submittedName>
        <fullName evidence="4">Uncharacterized protein</fullName>
    </submittedName>
</protein>
<gene>
    <name evidence="4" type="ORF">QBZ16_002007</name>
</gene>
<proteinExistence type="predicted"/>
<dbReference type="InterPro" id="IPR040048">
    <property type="entry name" value="ZNF277"/>
</dbReference>
<organism evidence="4 5">
    <name type="scientific">Prototheca wickerhamii</name>
    <dbReference type="NCBI Taxonomy" id="3111"/>
    <lineage>
        <taxon>Eukaryota</taxon>
        <taxon>Viridiplantae</taxon>
        <taxon>Chlorophyta</taxon>
        <taxon>core chlorophytes</taxon>
        <taxon>Trebouxiophyceae</taxon>
        <taxon>Chlorellales</taxon>
        <taxon>Chlorellaceae</taxon>
        <taxon>Prototheca</taxon>
    </lineage>
</organism>
<sequence length="213" mass="23506">MSDSDSVHSDWSDWEEDDVEEGAAQCLFSDARFPTVEEALAHDAQSTGFDLAGFRTQRLMDLYETIQFINYLRKQGPESAAALVRSLPGEPTGTAPWQQDEHLVPALEADALLSHDWEEDEEAEADAGPDPAALEEQRRRVEELLRADDPSIVEELQQLAASGAEPGREAGRSAVSTAEAAQSKDDVDDAYFDSYSSFEIHHQMLSDKVHAGR</sequence>
<evidence type="ECO:0000256" key="2">
    <source>
        <dbReference type="ARBA" id="ARBA00022833"/>
    </source>
</evidence>
<accession>A0AAD9IND8</accession>